<dbReference type="AlphaFoldDB" id="A0A1G2IQP9"/>
<evidence type="ECO:0000256" key="1">
    <source>
        <dbReference type="PIRSR" id="PIRSR601310-1"/>
    </source>
</evidence>
<feature type="short sequence motif" description="Histidine triad motif" evidence="2 3">
    <location>
        <begin position="85"/>
        <end position="89"/>
    </location>
</feature>
<dbReference type="Gene3D" id="3.30.428.10">
    <property type="entry name" value="HIT-like"/>
    <property type="match status" value="1"/>
</dbReference>
<feature type="domain" description="HIT" evidence="4">
    <location>
        <begin position="1"/>
        <end position="101"/>
    </location>
</feature>
<dbReference type="InterPro" id="IPR036265">
    <property type="entry name" value="HIT-like_sf"/>
</dbReference>
<sequence>MVNFLRAPKKSIIYEDDILYVCLAKKPIAVGHTIVVFKQDVSDLSKLPDRDYDYLMDTVFATRNGLMKTLKVKKVYLVYMDETKHVHWHLIPRYKEKGFDVFKKASDILQDFSLADKIKKNLVFIKDERF</sequence>
<evidence type="ECO:0000313" key="6">
    <source>
        <dbReference type="Proteomes" id="UP000178632"/>
    </source>
</evidence>
<dbReference type="InterPro" id="IPR011146">
    <property type="entry name" value="HIT-like"/>
</dbReference>
<organism evidence="5 6">
    <name type="scientific">Candidatus Staskawiczbacteria bacterium RIFCSPLOWO2_12_FULL_37_15</name>
    <dbReference type="NCBI Taxonomy" id="1802218"/>
    <lineage>
        <taxon>Bacteria</taxon>
        <taxon>Candidatus Staskawicziibacteriota</taxon>
    </lineage>
</organism>
<reference evidence="5 6" key="1">
    <citation type="journal article" date="2016" name="Nat. Commun.">
        <title>Thousands of microbial genomes shed light on interconnected biogeochemical processes in an aquifer system.</title>
        <authorList>
            <person name="Anantharaman K."/>
            <person name="Brown C.T."/>
            <person name="Hug L.A."/>
            <person name="Sharon I."/>
            <person name="Castelle C.J."/>
            <person name="Probst A.J."/>
            <person name="Thomas B.C."/>
            <person name="Singh A."/>
            <person name="Wilkins M.J."/>
            <person name="Karaoz U."/>
            <person name="Brodie E.L."/>
            <person name="Williams K.H."/>
            <person name="Hubbard S.S."/>
            <person name="Banfield J.F."/>
        </authorList>
    </citation>
    <scope>NUCLEOTIDE SEQUENCE [LARGE SCALE GENOMIC DNA]</scope>
</reference>
<evidence type="ECO:0000313" key="5">
    <source>
        <dbReference type="EMBL" id="OGZ77085.1"/>
    </source>
</evidence>
<gene>
    <name evidence="5" type="ORF">A3G45_02610</name>
</gene>
<evidence type="ECO:0000256" key="3">
    <source>
        <dbReference type="PROSITE-ProRule" id="PRU00464"/>
    </source>
</evidence>
<dbReference type="PANTHER" id="PTHR46648:SF1">
    <property type="entry name" value="ADENOSINE 5'-MONOPHOSPHORAMIDASE HNT1"/>
    <property type="match status" value="1"/>
</dbReference>
<dbReference type="PROSITE" id="PS51084">
    <property type="entry name" value="HIT_2"/>
    <property type="match status" value="1"/>
</dbReference>
<dbReference type="InterPro" id="IPR001310">
    <property type="entry name" value="Histidine_triad_HIT"/>
</dbReference>
<dbReference type="Proteomes" id="UP000178632">
    <property type="component" value="Unassembled WGS sequence"/>
</dbReference>
<name>A0A1G2IQP9_9BACT</name>
<evidence type="ECO:0000256" key="2">
    <source>
        <dbReference type="PIRSR" id="PIRSR601310-3"/>
    </source>
</evidence>
<proteinExistence type="predicted"/>
<evidence type="ECO:0000259" key="4">
    <source>
        <dbReference type="PROSITE" id="PS51084"/>
    </source>
</evidence>
<dbReference type="PANTHER" id="PTHR46648">
    <property type="entry name" value="HIT FAMILY PROTEIN 1"/>
    <property type="match status" value="1"/>
</dbReference>
<dbReference type="EMBL" id="MHPE01000017">
    <property type="protein sequence ID" value="OGZ77085.1"/>
    <property type="molecule type" value="Genomic_DNA"/>
</dbReference>
<feature type="active site" description="Tele-AMP-histidine intermediate" evidence="1">
    <location>
        <position position="87"/>
    </location>
</feature>
<protein>
    <recommendedName>
        <fullName evidence="4">HIT domain-containing protein</fullName>
    </recommendedName>
</protein>
<dbReference type="GO" id="GO:0003824">
    <property type="term" value="F:catalytic activity"/>
    <property type="evidence" value="ECO:0007669"/>
    <property type="project" value="InterPro"/>
</dbReference>
<dbReference type="Pfam" id="PF01230">
    <property type="entry name" value="HIT"/>
    <property type="match status" value="1"/>
</dbReference>
<dbReference type="SUPFAM" id="SSF54197">
    <property type="entry name" value="HIT-like"/>
    <property type="match status" value="1"/>
</dbReference>
<comment type="caution">
    <text evidence="5">The sequence shown here is derived from an EMBL/GenBank/DDBJ whole genome shotgun (WGS) entry which is preliminary data.</text>
</comment>
<accession>A0A1G2IQP9</accession>
<dbReference type="GO" id="GO:0009117">
    <property type="term" value="P:nucleotide metabolic process"/>
    <property type="evidence" value="ECO:0007669"/>
    <property type="project" value="TreeGrafter"/>
</dbReference>